<comment type="caution">
    <text evidence="2">The sequence shown here is derived from an EMBL/GenBank/DDBJ whole genome shotgun (WGS) entry which is preliminary data.</text>
</comment>
<organism evidence="2 3">
    <name type="scientific">Paenibacillus ginsengarvi</name>
    <dbReference type="NCBI Taxonomy" id="400777"/>
    <lineage>
        <taxon>Bacteria</taxon>
        <taxon>Bacillati</taxon>
        <taxon>Bacillota</taxon>
        <taxon>Bacilli</taxon>
        <taxon>Bacillales</taxon>
        <taxon>Paenibacillaceae</taxon>
        <taxon>Paenibacillus</taxon>
    </lineage>
</organism>
<dbReference type="EMBL" id="RBAH01000011">
    <property type="protein sequence ID" value="RKN83715.1"/>
    <property type="molecule type" value="Genomic_DNA"/>
</dbReference>
<dbReference type="SUPFAM" id="SSF54593">
    <property type="entry name" value="Glyoxalase/Bleomycin resistance protein/Dihydroxybiphenyl dioxygenase"/>
    <property type="match status" value="1"/>
</dbReference>
<dbReference type="AlphaFoldDB" id="A0A3B0CB05"/>
<gene>
    <name evidence="2" type="ORF">D7M11_16060</name>
</gene>
<evidence type="ECO:0000313" key="3">
    <source>
        <dbReference type="Proteomes" id="UP000282311"/>
    </source>
</evidence>
<sequence length="283" mass="33099">MTLIQTVKTSLVPELFYDGGEIDVLWDNHDPAIAWYVTFMGWEVRRKESWWPDQRIKKGRMTHLGYGTWLNSVLTSKKLPFHHAERGTVDPNIRWCWRTKHLQKVQNHFIETGIRTTDIYVGPDGRRYFDFWATTEGTRLTAEEDVSIKSKGFKPSCTRIGVRDVRLAGKWYQEFVGMKVQEDHTEDGYLVMSLGDNYTDARRSIWILEQLPSDTYTGKIDGTIRPLTLVKKREDFFAYHQFLRDNAVECGETGGHLENGRVLFHFYDIDGNRFNVSHCKPLR</sequence>
<name>A0A3B0CB05_9BACL</name>
<dbReference type="Proteomes" id="UP000282311">
    <property type="component" value="Unassembled WGS sequence"/>
</dbReference>
<dbReference type="Gene3D" id="3.10.180.10">
    <property type="entry name" value="2,3-Dihydroxybiphenyl 1,2-Dioxygenase, domain 1"/>
    <property type="match status" value="1"/>
</dbReference>
<dbReference type="InterPro" id="IPR004360">
    <property type="entry name" value="Glyas_Fos-R_dOase_dom"/>
</dbReference>
<protein>
    <recommendedName>
        <fullName evidence="1">Glyoxalase/fosfomycin resistance/dioxygenase domain-containing protein</fullName>
    </recommendedName>
</protein>
<evidence type="ECO:0000259" key="1">
    <source>
        <dbReference type="Pfam" id="PF00903"/>
    </source>
</evidence>
<dbReference type="RefSeq" id="WP_120748259.1">
    <property type="nucleotide sequence ID" value="NZ_RBAH01000011.1"/>
</dbReference>
<accession>A0A3B0CB05</accession>
<evidence type="ECO:0000313" key="2">
    <source>
        <dbReference type="EMBL" id="RKN83715.1"/>
    </source>
</evidence>
<dbReference type="OrthoDB" id="2797614at2"/>
<proteinExistence type="predicted"/>
<feature type="domain" description="Glyoxalase/fosfomycin resistance/dioxygenase" evidence="1">
    <location>
        <begin position="159"/>
        <end position="275"/>
    </location>
</feature>
<dbReference type="Pfam" id="PF00903">
    <property type="entry name" value="Glyoxalase"/>
    <property type="match status" value="1"/>
</dbReference>
<dbReference type="InterPro" id="IPR029068">
    <property type="entry name" value="Glyas_Bleomycin-R_OHBP_Dase"/>
</dbReference>
<keyword evidence="3" id="KW-1185">Reference proteome</keyword>
<reference evidence="2 3" key="1">
    <citation type="journal article" date="2007" name="Int. J. Syst. Evol. Microbiol.">
        <title>Paenibacillus ginsengarvi sp. nov., isolated from soil from ginseng cultivation.</title>
        <authorList>
            <person name="Yoon M.H."/>
            <person name="Ten L.N."/>
            <person name="Im W.T."/>
        </authorList>
    </citation>
    <scope>NUCLEOTIDE SEQUENCE [LARGE SCALE GENOMIC DNA]</scope>
    <source>
        <strain evidence="2 3">KCTC 13059</strain>
    </source>
</reference>